<dbReference type="NCBIfam" id="TIGR03362">
    <property type="entry name" value="VI_chp_7"/>
    <property type="match status" value="1"/>
</dbReference>
<evidence type="ECO:0000313" key="3">
    <source>
        <dbReference type="EMBL" id="CAH0536116.1"/>
    </source>
</evidence>
<dbReference type="RefSeq" id="WP_237359619.1">
    <property type="nucleotide sequence ID" value="NZ_CAKLDM010000001.1"/>
</dbReference>
<comment type="caution">
    <text evidence="3">The sequence shown here is derived from an EMBL/GenBank/DDBJ whole genome shotgun (WGS) entry which is preliminary data.</text>
</comment>
<evidence type="ECO:0000313" key="4">
    <source>
        <dbReference type="Proteomes" id="UP000838748"/>
    </source>
</evidence>
<reference evidence="3" key="1">
    <citation type="submission" date="2021-11" db="EMBL/GenBank/DDBJ databases">
        <authorList>
            <person name="Rodrigo-Torres L."/>
            <person name="Arahal R. D."/>
            <person name="Lucena T."/>
        </authorList>
    </citation>
    <scope>NUCLEOTIDE SEQUENCE</scope>
    <source>
        <strain evidence="3">CECT 7928</strain>
    </source>
</reference>
<gene>
    <name evidence="3" type="ORF">VMF7928_00210</name>
</gene>
<accession>A0ABN8DZJ6</accession>
<dbReference type="InterPro" id="IPR017739">
    <property type="entry name" value="T6SS-assoc_VCA0119"/>
</dbReference>
<protein>
    <recommendedName>
        <fullName evidence="2">ImpA N-terminal domain-containing protein</fullName>
    </recommendedName>
</protein>
<feature type="domain" description="ImpA N-terminal" evidence="2">
    <location>
        <begin position="11"/>
        <end position="124"/>
    </location>
</feature>
<dbReference type="Pfam" id="PF16989">
    <property type="entry name" value="T6SS_VasJ"/>
    <property type="match status" value="1"/>
</dbReference>
<sequence>MSDTISVLGVDPIQGQSPAGVNLSDLPESEPTLAEIAKLNAMDLGPDAVDWQLVDTDVRNLLANYGKHFQFAAYLAVARCQLDGVNGIAQGANLLKGMTENFWQDAYPPKKRVRGRINAIQWWLDWTNSWAEKFVQAGVELDVADIQAATDAIQNLECALVEEYDDAPVMRGLLNHLNRIPIVQEQTSAASSNTENGNAAAIVLSESQAVSQKAEIIVSHDDTRKNESEDSVSIESDIRIDKSDVENSQDTQSSLSLGGELDFNAMLSGDEGAKDSTAKQLLASSLSQLEICAEKLFEEDEKRELSYRLRRFSAWSKLDQLPPNDGLKTKVNAPSRQTKLVLKSAKDTGDALIWLRASESKIASNPYWLDLSFDSCQLLASLGYEFEQARREVEQSCASLIFRLPELPLLKFSDGTDFANIQTQSWLKGLQLSNDSQCDALDDVSKYEAKANELITANKIEQAMSYLKGCLLGESHQNQCRIDVKLAQLLQQAGYQQLALTQLSSILQQIEECRLDKWLPELALGAYKVAHECHLSLGQRDAANNFLNQIHLIDPAIAIRYFQAAK</sequence>
<evidence type="ECO:0000259" key="2">
    <source>
        <dbReference type="Pfam" id="PF06812"/>
    </source>
</evidence>
<feature type="region of interest" description="Disordered" evidence="1">
    <location>
        <begin position="220"/>
        <end position="256"/>
    </location>
</feature>
<name>A0ABN8DZJ6_9VIBR</name>
<dbReference type="InterPro" id="IPR010657">
    <property type="entry name" value="ImpA_N"/>
</dbReference>
<dbReference type="PANTHER" id="PTHR37024">
    <property type="entry name" value="TYPE VI SECRETION SYSTEM DUF2094 AND IMPA-RELATED DOMAIN PROTEIN"/>
    <property type="match status" value="1"/>
</dbReference>
<keyword evidence="4" id="KW-1185">Reference proteome</keyword>
<dbReference type="Pfam" id="PF06812">
    <property type="entry name" value="ImpA_N"/>
    <property type="match status" value="1"/>
</dbReference>
<organism evidence="3 4">
    <name type="scientific">Vibrio marisflavi CECT 7928</name>
    <dbReference type="NCBI Taxonomy" id="634439"/>
    <lineage>
        <taxon>Bacteria</taxon>
        <taxon>Pseudomonadati</taxon>
        <taxon>Pseudomonadota</taxon>
        <taxon>Gammaproteobacteria</taxon>
        <taxon>Vibrionales</taxon>
        <taxon>Vibrionaceae</taxon>
        <taxon>Vibrio</taxon>
    </lineage>
</organism>
<feature type="compositionally biased region" description="Basic and acidic residues" evidence="1">
    <location>
        <begin position="236"/>
        <end position="245"/>
    </location>
</feature>
<dbReference type="PANTHER" id="PTHR37024:SF3">
    <property type="entry name" value="TYPE VI SECRETION SYSTEM PROTEIN TSSA"/>
    <property type="match status" value="1"/>
</dbReference>
<dbReference type="EMBL" id="CAKLDM010000001">
    <property type="protein sequence ID" value="CAH0536116.1"/>
    <property type="molecule type" value="Genomic_DNA"/>
</dbReference>
<evidence type="ECO:0000256" key="1">
    <source>
        <dbReference type="SAM" id="MobiDB-lite"/>
    </source>
</evidence>
<dbReference type="Proteomes" id="UP000838748">
    <property type="component" value="Unassembled WGS sequence"/>
</dbReference>
<proteinExistence type="predicted"/>
<feature type="compositionally biased region" description="Polar residues" evidence="1">
    <location>
        <begin position="246"/>
        <end position="256"/>
    </location>
</feature>